<keyword evidence="2" id="KW-1185">Reference proteome</keyword>
<dbReference type="AlphaFoldDB" id="A0A699Z2V0"/>
<dbReference type="EMBL" id="BLLF01000920">
    <property type="protein sequence ID" value="GFH15920.1"/>
    <property type="molecule type" value="Genomic_DNA"/>
</dbReference>
<evidence type="ECO:0000313" key="2">
    <source>
        <dbReference type="Proteomes" id="UP000485058"/>
    </source>
</evidence>
<dbReference type="Proteomes" id="UP000485058">
    <property type="component" value="Unassembled WGS sequence"/>
</dbReference>
<reference evidence="1 2" key="1">
    <citation type="submission" date="2020-02" db="EMBL/GenBank/DDBJ databases">
        <title>Draft genome sequence of Haematococcus lacustris strain NIES-144.</title>
        <authorList>
            <person name="Morimoto D."/>
            <person name="Nakagawa S."/>
            <person name="Yoshida T."/>
            <person name="Sawayama S."/>
        </authorList>
    </citation>
    <scope>NUCLEOTIDE SEQUENCE [LARGE SCALE GENOMIC DNA]</scope>
    <source>
        <strain evidence="1 2">NIES-144</strain>
    </source>
</reference>
<sequence>MVALVWCAEGVEREQRYAHHHVAGLLGDEYVHAGVQVLLAASLAQQLLPGAAAASDVPNLAAPAPPA</sequence>
<accession>A0A699Z2V0</accession>
<organism evidence="1 2">
    <name type="scientific">Haematococcus lacustris</name>
    <name type="common">Green alga</name>
    <name type="synonym">Haematococcus pluvialis</name>
    <dbReference type="NCBI Taxonomy" id="44745"/>
    <lineage>
        <taxon>Eukaryota</taxon>
        <taxon>Viridiplantae</taxon>
        <taxon>Chlorophyta</taxon>
        <taxon>core chlorophytes</taxon>
        <taxon>Chlorophyceae</taxon>
        <taxon>CS clade</taxon>
        <taxon>Chlamydomonadales</taxon>
        <taxon>Haematococcaceae</taxon>
        <taxon>Haematococcus</taxon>
    </lineage>
</organism>
<evidence type="ECO:0000313" key="1">
    <source>
        <dbReference type="EMBL" id="GFH15920.1"/>
    </source>
</evidence>
<comment type="caution">
    <text evidence="1">The sequence shown here is derived from an EMBL/GenBank/DDBJ whole genome shotgun (WGS) entry which is preliminary data.</text>
</comment>
<protein>
    <submittedName>
        <fullName evidence="1">Uncharacterized protein</fullName>
    </submittedName>
</protein>
<name>A0A699Z2V0_HAELA</name>
<proteinExistence type="predicted"/>
<feature type="non-terminal residue" evidence="1">
    <location>
        <position position="67"/>
    </location>
</feature>
<gene>
    <name evidence="1" type="ORF">HaLaN_12246</name>
</gene>